<dbReference type="AlphaFoldDB" id="A0A6L9SQN7"/>
<dbReference type="Pfam" id="PF02452">
    <property type="entry name" value="PemK_toxin"/>
    <property type="match status" value="1"/>
</dbReference>
<keyword evidence="2" id="KW-1277">Toxin-antitoxin system</keyword>
<accession>A0A6L9SQN7</accession>
<dbReference type="EMBL" id="WHZV01000002">
    <property type="protein sequence ID" value="NEG54877.1"/>
    <property type="molecule type" value="Genomic_DNA"/>
</dbReference>
<dbReference type="PANTHER" id="PTHR33988:SF3">
    <property type="entry name" value="ENDORIBONUCLEASE TOXIN CHPB-RELATED"/>
    <property type="match status" value="1"/>
</dbReference>
<comment type="caution">
    <text evidence="3">The sequence shown here is derived from an EMBL/GenBank/DDBJ whole genome shotgun (WGS) entry which is preliminary data.</text>
</comment>
<dbReference type="PANTHER" id="PTHR33988">
    <property type="entry name" value="ENDORIBONUCLEASE MAZF-RELATED"/>
    <property type="match status" value="1"/>
</dbReference>
<dbReference type="InterPro" id="IPR011067">
    <property type="entry name" value="Plasmid_toxin/cell-grow_inhib"/>
</dbReference>
<evidence type="ECO:0000256" key="1">
    <source>
        <dbReference type="ARBA" id="ARBA00007521"/>
    </source>
</evidence>
<dbReference type="InterPro" id="IPR003477">
    <property type="entry name" value="PemK-like"/>
</dbReference>
<evidence type="ECO:0000256" key="2">
    <source>
        <dbReference type="ARBA" id="ARBA00022649"/>
    </source>
</evidence>
<gene>
    <name evidence="3" type="ORF">GFD21_03610</name>
</gene>
<comment type="similarity">
    <text evidence="1">Belongs to the PemK/MazF family.</text>
</comment>
<evidence type="ECO:0000313" key="4">
    <source>
        <dbReference type="Proteomes" id="UP000483293"/>
    </source>
</evidence>
<dbReference type="GO" id="GO:0004521">
    <property type="term" value="F:RNA endonuclease activity"/>
    <property type="evidence" value="ECO:0007669"/>
    <property type="project" value="TreeGrafter"/>
</dbReference>
<dbReference type="GO" id="GO:0006402">
    <property type="term" value="P:mRNA catabolic process"/>
    <property type="evidence" value="ECO:0007669"/>
    <property type="project" value="TreeGrafter"/>
</dbReference>
<dbReference type="Gene3D" id="2.30.30.110">
    <property type="match status" value="1"/>
</dbReference>
<protein>
    <submittedName>
        <fullName evidence="3">Type II toxin-antitoxin system PemK/MazF family toxin</fullName>
    </submittedName>
</protein>
<keyword evidence="4" id="KW-1185">Reference proteome</keyword>
<evidence type="ECO:0000313" key="3">
    <source>
        <dbReference type="EMBL" id="NEG54877.1"/>
    </source>
</evidence>
<name>A0A6L9SQN7_9BIFI</name>
<dbReference type="GO" id="GO:0016075">
    <property type="term" value="P:rRNA catabolic process"/>
    <property type="evidence" value="ECO:0007669"/>
    <property type="project" value="TreeGrafter"/>
</dbReference>
<dbReference type="GO" id="GO:0003677">
    <property type="term" value="F:DNA binding"/>
    <property type="evidence" value="ECO:0007669"/>
    <property type="project" value="InterPro"/>
</dbReference>
<dbReference type="RefSeq" id="WP_163196596.1">
    <property type="nucleotide sequence ID" value="NZ_WHZV01000002.1"/>
</dbReference>
<sequence>MRYEQGDIILLDFNPSRGHEPKKTRPALVVSKSSFNKATSMTLVCPITSTDNGFFLHERLPEYCRTQGWVIMEQVSAKDVEARESQLIEHLPDTAMQPILDAIRTFC</sequence>
<proteinExistence type="inferred from homology"/>
<organism evidence="3 4">
    <name type="scientific">Bifidobacterium platyrrhinorum</name>
    <dbReference type="NCBI Taxonomy" id="2661628"/>
    <lineage>
        <taxon>Bacteria</taxon>
        <taxon>Bacillati</taxon>
        <taxon>Actinomycetota</taxon>
        <taxon>Actinomycetes</taxon>
        <taxon>Bifidobacteriales</taxon>
        <taxon>Bifidobacteriaceae</taxon>
        <taxon>Bifidobacterium</taxon>
    </lineage>
</organism>
<reference evidence="3 4" key="1">
    <citation type="submission" date="2019-10" db="EMBL/GenBank/DDBJ databases">
        <title>Bifidobacterium from non-human primates.</title>
        <authorList>
            <person name="Modesto M."/>
        </authorList>
    </citation>
    <scope>NUCLEOTIDE SEQUENCE [LARGE SCALE GENOMIC DNA]</scope>
    <source>
        <strain evidence="3 4">SMA15</strain>
    </source>
</reference>
<dbReference type="SUPFAM" id="SSF50118">
    <property type="entry name" value="Cell growth inhibitor/plasmid maintenance toxic component"/>
    <property type="match status" value="1"/>
</dbReference>
<dbReference type="Proteomes" id="UP000483293">
    <property type="component" value="Unassembled WGS sequence"/>
</dbReference>